<proteinExistence type="predicted"/>
<keyword evidence="4" id="KW-1185">Reference proteome</keyword>
<protein>
    <submittedName>
        <fullName evidence="3">AAA family ATPase</fullName>
    </submittedName>
</protein>
<dbReference type="EMBL" id="JARXRO010000020">
    <property type="protein sequence ID" value="MDH5835329.1"/>
    <property type="molecule type" value="Genomic_DNA"/>
</dbReference>
<dbReference type="SUPFAM" id="SSF75712">
    <property type="entry name" value="Rad50 coiled-coil Zn hook"/>
    <property type="match status" value="1"/>
</dbReference>
<evidence type="ECO:0000259" key="2">
    <source>
        <dbReference type="Pfam" id="PF02463"/>
    </source>
</evidence>
<dbReference type="InterPro" id="IPR003395">
    <property type="entry name" value="RecF/RecN/SMC_N"/>
</dbReference>
<dbReference type="Gene3D" id="3.40.50.300">
    <property type="entry name" value="P-loop containing nucleotide triphosphate hydrolases"/>
    <property type="match status" value="2"/>
</dbReference>
<sequence>MTRLTSISVTDFRSIRGSIVVPLDAPVVLIHGQNGAGKTSLLSAIELGLTGQVPSLARVDPDYIGHLVHKEAETSRIQISGSGLAQPRSDTELRVSRTQITGAPLIDEVSARFYSERCFLAQATLGRLLEIYEDKDTRKSDSTLTRFVKDLLGLDHLDALIDGLHDAGDVRRFRSTVPAYWEARENIPALSKELERVRPELVSLDEAETATSSTIGEALATLSIEPGMLLEIEVLRDRLGRTSEEPELQRLAGLRRNVGAVEQQWKSIAGGSGEVRSQAETRASESAAALEAWRAGPGAVLEQTVARGTALFPSQQIASDGGPVSQHQVLIRSVGAELDRLRKLLEESAGDDTKLAAFNQDIERAQARVNILEKQIAEHTENAGQLAKTLSEVLPHVHSDDCPVCGRDFSEVSGVDLRAHVAARIGDLTERASSLQALSRERVQTVSALTDAVRQRDTLASQRLDPKLRDEAKTREAQLAELSRSLADLNPVAESGQKLTEDAVVASKNLVAFQSRDLQGESIRETLAGLAETLGVNVPADNVGVADIVDRFNESISAKTTELEKRLSARRLAVSQLRELENVRARRAALKQETKSIESRISALTENKEAAEKIILDARELAKRARDTRTDIVRRVFNDSLNAIWRDLFVRLAPEEPFVPAFALPENASGAVEAVLETHYRSGGRGGNPRAMLSAGNLNTAALTLFLSLHLSVAPVLPWLVIDDPVQSMDEVHIAQFAALLRTLSKGHNRQIIIAVHEKQLFDYLALELAPAFQDDRLITIELSRGADGATLMSYNPIVWHPDTAIAA</sequence>
<evidence type="ECO:0000313" key="3">
    <source>
        <dbReference type="EMBL" id="MDH5835329.1"/>
    </source>
</evidence>
<feature type="coiled-coil region" evidence="1">
    <location>
        <begin position="355"/>
        <end position="389"/>
    </location>
</feature>
<feature type="coiled-coil region" evidence="1">
    <location>
        <begin position="573"/>
        <end position="628"/>
    </location>
</feature>
<evidence type="ECO:0000313" key="4">
    <source>
        <dbReference type="Proteomes" id="UP001156873"/>
    </source>
</evidence>
<organism evidence="3 4">
    <name type="scientific">Luteimonas kalidii</name>
    <dbReference type="NCBI Taxonomy" id="3042025"/>
    <lineage>
        <taxon>Bacteria</taxon>
        <taxon>Pseudomonadati</taxon>
        <taxon>Pseudomonadota</taxon>
        <taxon>Gammaproteobacteria</taxon>
        <taxon>Lysobacterales</taxon>
        <taxon>Lysobacteraceae</taxon>
        <taxon>Luteimonas</taxon>
    </lineage>
</organism>
<accession>A0ABT6JXA0</accession>
<feature type="domain" description="RecF/RecN/SMC N-terminal" evidence="2">
    <location>
        <begin position="4"/>
        <end position="762"/>
    </location>
</feature>
<evidence type="ECO:0000256" key="1">
    <source>
        <dbReference type="SAM" id="Coils"/>
    </source>
</evidence>
<dbReference type="PANTHER" id="PTHR32114:SF2">
    <property type="entry name" value="ABC TRANSPORTER ABCH.3"/>
    <property type="match status" value="1"/>
</dbReference>
<dbReference type="Pfam" id="PF02463">
    <property type="entry name" value="SMC_N"/>
    <property type="match status" value="1"/>
</dbReference>
<dbReference type="PANTHER" id="PTHR32114">
    <property type="entry name" value="ABC TRANSPORTER ABCH.3"/>
    <property type="match status" value="1"/>
</dbReference>
<dbReference type="SUPFAM" id="SSF52540">
    <property type="entry name" value="P-loop containing nucleoside triphosphate hydrolases"/>
    <property type="match status" value="1"/>
</dbReference>
<keyword evidence="1" id="KW-0175">Coiled coil</keyword>
<reference evidence="3 4" key="1">
    <citation type="submission" date="2023-04" db="EMBL/GenBank/DDBJ databases">
        <title>Luteimonas sp. M1R5S59.</title>
        <authorList>
            <person name="Sun J.-Q."/>
        </authorList>
    </citation>
    <scope>NUCLEOTIDE SEQUENCE [LARGE SCALE GENOMIC DNA]</scope>
    <source>
        <strain evidence="3 4">M1R5S59</strain>
    </source>
</reference>
<comment type="caution">
    <text evidence="3">The sequence shown here is derived from an EMBL/GenBank/DDBJ whole genome shotgun (WGS) entry which is preliminary data.</text>
</comment>
<dbReference type="RefSeq" id="WP_280580065.1">
    <property type="nucleotide sequence ID" value="NZ_JARXRO010000020.1"/>
</dbReference>
<dbReference type="Gene3D" id="1.10.287.510">
    <property type="entry name" value="Helix hairpin bin"/>
    <property type="match status" value="1"/>
</dbReference>
<name>A0ABT6JXA0_9GAMM</name>
<gene>
    <name evidence="3" type="ORF">QFW81_15550</name>
</gene>
<dbReference type="InterPro" id="IPR027417">
    <property type="entry name" value="P-loop_NTPase"/>
</dbReference>
<dbReference type="Proteomes" id="UP001156873">
    <property type="component" value="Unassembled WGS sequence"/>
</dbReference>